<evidence type="ECO:0000256" key="10">
    <source>
        <dbReference type="SAM" id="MobiDB-lite"/>
    </source>
</evidence>
<organism evidence="12 13">
    <name type="scientific">Aedes albopictus</name>
    <name type="common">Asian tiger mosquito</name>
    <name type="synonym">Stegomyia albopicta</name>
    <dbReference type="NCBI Taxonomy" id="7160"/>
    <lineage>
        <taxon>Eukaryota</taxon>
        <taxon>Metazoa</taxon>
        <taxon>Ecdysozoa</taxon>
        <taxon>Arthropoda</taxon>
        <taxon>Hexapoda</taxon>
        <taxon>Insecta</taxon>
        <taxon>Pterygota</taxon>
        <taxon>Neoptera</taxon>
        <taxon>Endopterygota</taxon>
        <taxon>Diptera</taxon>
        <taxon>Nematocera</taxon>
        <taxon>Culicoidea</taxon>
        <taxon>Culicidae</taxon>
        <taxon>Culicinae</taxon>
        <taxon>Aedini</taxon>
        <taxon>Aedes</taxon>
        <taxon>Stegomyia</taxon>
    </lineage>
</organism>
<evidence type="ECO:0000256" key="6">
    <source>
        <dbReference type="ARBA" id="ARBA00022833"/>
    </source>
</evidence>
<evidence type="ECO:0000256" key="7">
    <source>
        <dbReference type="ARBA" id="ARBA00023125"/>
    </source>
</evidence>
<proteinExistence type="inferred from homology"/>
<protein>
    <recommendedName>
        <fullName evidence="11">XPA C-terminal domain-containing protein</fullName>
    </recommendedName>
</protein>
<dbReference type="PANTHER" id="PTHR10142:SF0">
    <property type="entry name" value="DNA REPAIR PROTEIN COMPLEMENTING XP-A CELLS"/>
    <property type="match status" value="1"/>
</dbReference>
<dbReference type="Pfam" id="PF01286">
    <property type="entry name" value="XPA_N"/>
    <property type="match status" value="1"/>
</dbReference>
<sequence length="283" mass="32438">MSDAGGSDLSEADRRRIEANRKRALSLRQARLTAHPYGGGGGGAGTDKPQRPQETAVAVGNVIKVSGTKYIDSGGGFLIEQRTCVDPQEQEPAVDEKEVEKDSVPIPIEYDECLDCGDRFADSYLMATFDYKVCDACRDSDGKHSLITRTEAKQEYLLKDCDLDKREPMLKFISRKNPHNVRWGEMKLYLHIQVEERALEVWGSEENLIKEKELREEKREITKVKKYNKRLKELRMDVRSSLYDKTSQAHQHSWGDGEVYNEEEDTYTRTCETCGHKETYEKM</sequence>
<name>A0ABM1XV23_AEDAL</name>
<dbReference type="Gene3D" id="3.90.530.10">
    <property type="entry name" value="XPA C-terminal domain"/>
    <property type="match status" value="1"/>
</dbReference>
<keyword evidence="8" id="KW-0234">DNA repair</keyword>
<dbReference type="Pfam" id="PF05181">
    <property type="entry name" value="XPA_C"/>
    <property type="match status" value="1"/>
</dbReference>
<dbReference type="InterPro" id="IPR022658">
    <property type="entry name" value="XPA_CS"/>
</dbReference>
<reference evidence="12" key="2">
    <citation type="submission" date="2025-05" db="UniProtKB">
        <authorList>
            <consortium name="EnsemblMetazoa"/>
        </authorList>
    </citation>
    <scope>IDENTIFICATION</scope>
    <source>
        <strain evidence="12">Foshan</strain>
    </source>
</reference>
<keyword evidence="7" id="KW-0238">DNA-binding</keyword>
<dbReference type="GeneID" id="134288595"/>
<dbReference type="InterPro" id="IPR022652">
    <property type="entry name" value="Znf_XPA_CS"/>
</dbReference>
<keyword evidence="4" id="KW-0227">DNA damage</keyword>
<feature type="domain" description="XPA C-terminal" evidence="11">
    <location>
        <begin position="143"/>
        <end position="194"/>
    </location>
</feature>
<dbReference type="InterPro" id="IPR022656">
    <property type="entry name" value="XPA_C"/>
</dbReference>
<evidence type="ECO:0000313" key="13">
    <source>
        <dbReference type="Proteomes" id="UP000069940"/>
    </source>
</evidence>
<keyword evidence="5" id="KW-0863">Zinc-finger</keyword>
<evidence type="ECO:0000256" key="9">
    <source>
        <dbReference type="ARBA" id="ARBA00023242"/>
    </source>
</evidence>
<feature type="region of interest" description="Disordered" evidence="10">
    <location>
        <begin position="1"/>
        <end position="51"/>
    </location>
</feature>
<dbReference type="InterPro" id="IPR000465">
    <property type="entry name" value="XPA/RAD14"/>
</dbReference>
<evidence type="ECO:0000256" key="2">
    <source>
        <dbReference type="ARBA" id="ARBA00005548"/>
    </source>
</evidence>
<evidence type="ECO:0000256" key="8">
    <source>
        <dbReference type="ARBA" id="ARBA00023204"/>
    </source>
</evidence>
<keyword evidence="3" id="KW-0479">Metal-binding</keyword>
<dbReference type="SUPFAM" id="SSF57716">
    <property type="entry name" value="Glucocorticoid receptor-like (DNA-binding domain)"/>
    <property type="match status" value="1"/>
</dbReference>
<accession>A0ABM1XV23</accession>
<evidence type="ECO:0000313" key="12">
    <source>
        <dbReference type="EnsemblMetazoa" id="AALFPA23_003147.P3343"/>
    </source>
</evidence>
<dbReference type="PANTHER" id="PTHR10142">
    <property type="entry name" value="DNA REPAIR PROTEIN COMPLEMENTING XP-A CELLS"/>
    <property type="match status" value="1"/>
</dbReference>
<feature type="compositionally biased region" description="Basic and acidic residues" evidence="10">
    <location>
        <begin position="11"/>
        <end position="21"/>
    </location>
</feature>
<dbReference type="InterPro" id="IPR009061">
    <property type="entry name" value="DNA-bd_dom_put_sf"/>
</dbReference>
<dbReference type="CDD" id="cd21076">
    <property type="entry name" value="DBD_XPA"/>
    <property type="match status" value="1"/>
</dbReference>
<keyword evidence="9" id="KW-0539">Nucleus</keyword>
<dbReference type="PROSITE" id="PS00753">
    <property type="entry name" value="XPA_2"/>
    <property type="match status" value="1"/>
</dbReference>
<evidence type="ECO:0000256" key="3">
    <source>
        <dbReference type="ARBA" id="ARBA00022723"/>
    </source>
</evidence>
<dbReference type="Proteomes" id="UP000069940">
    <property type="component" value="Unassembled WGS sequence"/>
</dbReference>
<evidence type="ECO:0000256" key="1">
    <source>
        <dbReference type="ARBA" id="ARBA00004123"/>
    </source>
</evidence>
<dbReference type="NCBIfam" id="TIGR00598">
    <property type="entry name" value="rad14"/>
    <property type="match status" value="1"/>
</dbReference>
<dbReference type="PROSITE" id="PS00752">
    <property type="entry name" value="XPA_1"/>
    <property type="match status" value="1"/>
</dbReference>
<dbReference type="SUPFAM" id="SSF46955">
    <property type="entry name" value="Putative DNA-binding domain"/>
    <property type="match status" value="1"/>
</dbReference>
<keyword evidence="6" id="KW-0862">Zinc</keyword>
<evidence type="ECO:0000256" key="4">
    <source>
        <dbReference type="ARBA" id="ARBA00022763"/>
    </source>
</evidence>
<comment type="similarity">
    <text evidence="2">Belongs to the XPA family.</text>
</comment>
<comment type="subcellular location">
    <subcellularLocation>
        <location evidence="1">Nucleus</location>
    </subcellularLocation>
</comment>
<reference evidence="13" key="1">
    <citation type="journal article" date="2015" name="Proc. Natl. Acad. Sci. U.S.A.">
        <title>Genome sequence of the Asian Tiger mosquito, Aedes albopictus, reveals insights into its biology, genetics, and evolution.</title>
        <authorList>
            <person name="Chen X.G."/>
            <person name="Jiang X."/>
            <person name="Gu J."/>
            <person name="Xu M."/>
            <person name="Wu Y."/>
            <person name="Deng Y."/>
            <person name="Zhang C."/>
            <person name="Bonizzoni M."/>
            <person name="Dermauw W."/>
            <person name="Vontas J."/>
            <person name="Armbruster P."/>
            <person name="Huang X."/>
            <person name="Yang Y."/>
            <person name="Zhang H."/>
            <person name="He W."/>
            <person name="Peng H."/>
            <person name="Liu Y."/>
            <person name="Wu K."/>
            <person name="Chen J."/>
            <person name="Lirakis M."/>
            <person name="Topalis P."/>
            <person name="Van Leeuwen T."/>
            <person name="Hall A.B."/>
            <person name="Jiang X."/>
            <person name="Thorpe C."/>
            <person name="Mueller R.L."/>
            <person name="Sun C."/>
            <person name="Waterhouse R.M."/>
            <person name="Yan G."/>
            <person name="Tu Z.J."/>
            <person name="Fang X."/>
            <person name="James A.A."/>
        </authorList>
    </citation>
    <scope>NUCLEOTIDE SEQUENCE [LARGE SCALE GENOMIC DNA]</scope>
    <source>
        <strain evidence="13">Foshan</strain>
    </source>
</reference>
<evidence type="ECO:0000256" key="5">
    <source>
        <dbReference type="ARBA" id="ARBA00022771"/>
    </source>
</evidence>
<dbReference type="EnsemblMetazoa" id="AALFPA23_003147.R3343">
    <property type="protein sequence ID" value="AALFPA23_003147.P3343"/>
    <property type="gene ID" value="AALFPA23_003147"/>
</dbReference>
<keyword evidence="13" id="KW-1185">Reference proteome</keyword>
<evidence type="ECO:0000259" key="11">
    <source>
        <dbReference type="Pfam" id="PF05181"/>
    </source>
</evidence>
<dbReference type="RefSeq" id="XP_062709866.1">
    <property type="nucleotide sequence ID" value="XM_062853882.1"/>
</dbReference>
<dbReference type="InterPro" id="IPR037129">
    <property type="entry name" value="XPA_sf"/>
</dbReference>